<evidence type="ECO:0000256" key="2">
    <source>
        <dbReference type="ARBA" id="ARBA00022679"/>
    </source>
</evidence>
<dbReference type="EMBL" id="JBHTJA010000011">
    <property type="protein sequence ID" value="MFD0900468.1"/>
    <property type="molecule type" value="Genomic_DNA"/>
</dbReference>
<dbReference type="Proteomes" id="UP001596972">
    <property type="component" value="Unassembled WGS sequence"/>
</dbReference>
<dbReference type="InterPro" id="IPR014031">
    <property type="entry name" value="Ketoacyl_synth_C"/>
</dbReference>
<feature type="domain" description="Ketosynthase family 3 (KS3)" evidence="5">
    <location>
        <begin position="2"/>
        <end position="402"/>
    </location>
</feature>
<evidence type="ECO:0000313" key="7">
    <source>
        <dbReference type="Proteomes" id="UP001596972"/>
    </source>
</evidence>
<reference evidence="7" key="1">
    <citation type="journal article" date="2019" name="Int. J. Syst. Evol. Microbiol.">
        <title>The Global Catalogue of Microorganisms (GCM) 10K type strain sequencing project: providing services to taxonomists for standard genome sequencing and annotation.</title>
        <authorList>
            <consortium name="The Broad Institute Genomics Platform"/>
            <consortium name="The Broad Institute Genome Sequencing Center for Infectious Disease"/>
            <person name="Wu L."/>
            <person name="Ma J."/>
        </authorList>
    </citation>
    <scope>NUCLEOTIDE SEQUENCE [LARGE SCALE GENOMIC DNA]</scope>
    <source>
        <strain evidence="7">JCM 31202</strain>
    </source>
</reference>
<organism evidence="6 7">
    <name type="scientific">Actinomadura sediminis</name>
    <dbReference type="NCBI Taxonomy" id="1038904"/>
    <lineage>
        <taxon>Bacteria</taxon>
        <taxon>Bacillati</taxon>
        <taxon>Actinomycetota</taxon>
        <taxon>Actinomycetes</taxon>
        <taxon>Streptosporangiales</taxon>
        <taxon>Thermomonosporaceae</taxon>
        <taxon>Actinomadura</taxon>
    </lineage>
</organism>
<evidence type="ECO:0000256" key="3">
    <source>
        <dbReference type="ARBA" id="ARBA00023315"/>
    </source>
</evidence>
<evidence type="ECO:0000313" key="6">
    <source>
        <dbReference type="EMBL" id="MFD0900468.1"/>
    </source>
</evidence>
<proteinExistence type="inferred from homology"/>
<dbReference type="PROSITE" id="PS52004">
    <property type="entry name" value="KS3_2"/>
    <property type="match status" value="1"/>
</dbReference>
<evidence type="ECO:0000259" key="5">
    <source>
        <dbReference type="PROSITE" id="PS52004"/>
    </source>
</evidence>
<keyword evidence="2 4" id="KW-0808">Transferase</keyword>
<protein>
    <submittedName>
        <fullName evidence="6">Ketosynthase chain-length factor</fullName>
    </submittedName>
</protein>
<dbReference type="PANTHER" id="PTHR11712">
    <property type="entry name" value="POLYKETIDE SYNTHASE-RELATED"/>
    <property type="match status" value="1"/>
</dbReference>
<dbReference type="Pfam" id="PF02801">
    <property type="entry name" value="Ketoacyl-synt_C"/>
    <property type="match status" value="1"/>
</dbReference>
<dbReference type="InterPro" id="IPR020841">
    <property type="entry name" value="PKS_Beta-ketoAc_synthase_dom"/>
</dbReference>
<dbReference type="RefSeq" id="WP_378297471.1">
    <property type="nucleotide sequence ID" value="NZ_JBHTJA010000011.1"/>
</dbReference>
<comment type="similarity">
    <text evidence="1 4">Belongs to the thiolase-like superfamily. Beta-ketoacyl-ACP synthases family.</text>
</comment>
<dbReference type="InterPro" id="IPR014030">
    <property type="entry name" value="Ketoacyl_synth_N"/>
</dbReference>
<dbReference type="CDD" id="cd00832">
    <property type="entry name" value="CLF"/>
    <property type="match status" value="1"/>
</dbReference>
<dbReference type="Pfam" id="PF00109">
    <property type="entry name" value="ketoacyl-synt"/>
    <property type="match status" value="1"/>
</dbReference>
<dbReference type="PANTHER" id="PTHR11712:SF322">
    <property type="entry name" value="POLYKETIDE BETA-KETOACYL SYNTHASE 2-RELATED"/>
    <property type="match status" value="1"/>
</dbReference>
<sequence>MTGSAVVTGIGLVNAHGLGTDAVWPETVRGRNGLAAVERFDASRYPARIAGEVPGFVPEEHIPSRLIPQTDHMTRLALTAAEHALRDAEADPASLSEFGAGVVTAATAGGFEFGQRELEKLWSKGPDHVSPYQSFAWFYAVNTGQISIRHRLKGPAGVVVGDQAGGLDAVAHARRHLRRGLSLMVTGGADSTLCPWAWVAQLAGDRITRAAEPDRAYLPFDRRARGYAPGEGAAMLVVQRGDGDAPIPREPYGEIAGYAATFDHRTAVGGSAGLRKAIELALADASLAPGDIDVVFADGHAVRRFDDNEAAAIAGVFGARRVPVTVPKTMVGRLYSAGPVLDLALALLALRDGVIPPTINSTPEPDHPLDLVVGEAREKDLGAALVLARGYGGFNSAMVVKATER</sequence>
<dbReference type="SUPFAM" id="SSF53901">
    <property type="entry name" value="Thiolase-like"/>
    <property type="match status" value="2"/>
</dbReference>
<gene>
    <name evidence="6" type="ORF">ACFQ11_08715</name>
</gene>
<evidence type="ECO:0000256" key="4">
    <source>
        <dbReference type="RuleBase" id="RU003694"/>
    </source>
</evidence>
<name>A0ABW3EJE3_9ACTN</name>
<keyword evidence="3" id="KW-0012">Acyltransferase</keyword>
<dbReference type="Gene3D" id="3.40.47.10">
    <property type="match status" value="2"/>
</dbReference>
<dbReference type="InterPro" id="IPR016039">
    <property type="entry name" value="Thiolase-like"/>
</dbReference>
<dbReference type="InterPro" id="IPR000794">
    <property type="entry name" value="Beta-ketoacyl_synthase"/>
</dbReference>
<evidence type="ECO:0000256" key="1">
    <source>
        <dbReference type="ARBA" id="ARBA00008467"/>
    </source>
</evidence>
<keyword evidence="7" id="KW-1185">Reference proteome</keyword>
<accession>A0ABW3EJE3</accession>
<comment type="caution">
    <text evidence="6">The sequence shown here is derived from an EMBL/GenBank/DDBJ whole genome shotgun (WGS) entry which is preliminary data.</text>
</comment>
<dbReference type="SMART" id="SM00825">
    <property type="entry name" value="PKS_KS"/>
    <property type="match status" value="1"/>
</dbReference>